<keyword evidence="6" id="KW-1185">Reference proteome</keyword>
<reference evidence="7" key="1">
    <citation type="submission" date="2022-11" db="UniProtKB">
        <authorList>
            <consortium name="WormBaseParasite"/>
        </authorList>
    </citation>
    <scope>IDENTIFICATION</scope>
</reference>
<feature type="disulfide bond" evidence="2">
    <location>
        <begin position="35"/>
        <end position="62"/>
    </location>
</feature>
<keyword evidence="4" id="KW-1133">Transmembrane helix</keyword>
<feature type="region of interest" description="Disordered" evidence="3">
    <location>
        <begin position="149"/>
        <end position="182"/>
    </location>
</feature>
<organism evidence="6 7">
    <name type="scientific">Plectus sambesii</name>
    <dbReference type="NCBI Taxonomy" id="2011161"/>
    <lineage>
        <taxon>Eukaryota</taxon>
        <taxon>Metazoa</taxon>
        <taxon>Ecdysozoa</taxon>
        <taxon>Nematoda</taxon>
        <taxon>Chromadorea</taxon>
        <taxon>Plectida</taxon>
        <taxon>Plectina</taxon>
        <taxon>Plectoidea</taxon>
        <taxon>Plectidae</taxon>
        <taxon>Plectus</taxon>
    </lineage>
</organism>
<evidence type="ECO:0000259" key="5">
    <source>
        <dbReference type="PROSITE" id="PS50923"/>
    </source>
</evidence>
<dbReference type="InterPro" id="IPR000436">
    <property type="entry name" value="Sushi_SCR_CCP_dom"/>
</dbReference>
<evidence type="ECO:0000256" key="3">
    <source>
        <dbReference type="SAM" id="MobiDB-lite"/>
    </source>
</evidence>
<dbReference type="Pfam" id="PF00084">
    <property type="entry name" value="Sushi"/>
    <property type="match status" value="1"/>
</dbReference>
<feature type="compositionally biased region" description="Gly residues" evidence="3">
    <location>
        <begin position="172"/>
        <end position="182"/>
    </location>
</feature>
<dbReference type="AlphaFoldDB" id="A0A914ULV2"/>
<keyword evidence="1 2" id="KW-1015">Disulfide bond</keyword>
<dbReference type="Proteomes" id="UP000887566">
    <property type="component" value="Unplaced"/>
</dbReference>
<dbReference type="SUPFAM" id="SSF57535">
    <property type="entry name" value="Complement control module/SCR domain"/>
    <property type="match status" value="1"/>
</dbReference>
<keyword evidence="2" id="KW-0768">Sushi</keyword>
<keyword evidence="4" id="KW-0472">Membrane</keyword>
<dbReference type="InterPro" id="IPR035976">
    <property type="entry name" value="Sushi/SCR/CCP_sf"/>
</dbReference>
<dbReference type="WBParaSite" id="PSAMB.scaffold10761size3853.g33582.t1">
    <property type="protein sequence ID" value="PSAMB.scaffold10761size3853.g33582.t1"/>
    <property type="gene ID" value="PSAMB.scaffold10761size3853.g33582"/>
</dbReference>
<dbReference type="SMART" id="SM00032">
    <property type="entry name" value="CCP"/>
    <property type="match status" value="1"/>
</dbReference>
<dbReference type="CDD" id="cd00033">
    <property type="entry name" value="CCP"/>
    <property type="match status" value="1"/>
</dbReference>
<feature type="transmembrane region" description="Helical" evidence="4">
    <location>
        <begin position="73"/>
        <end position="97"/>
    </location>
</feature>
<sequence>MASVVSCGPLLKKEGIIKTPPSANYLDGDVVTFSCKPKYFIHGDIERRCNNGTWSPGWWCWCRDRNLEYGLKWMTALLSILGFVILFAIIFCCCWAARRRREREYYIKYGVVMNKTGPLPGNVPAQKTYAPITTKHYEDAPPMPEKAQLVNRGPPPAFKESSFESYGQEPGRVGGGRMVTSA</sequence>
<dbReference type="Gene3D" id="2.10.70.10">
    <property type="entry name" value="Complement Module, domain 1"/>
    <property type="match status" value="1"/>
</dbReference>
<dbReference type="PROSITE" id="PS50923">
    <property type="entry name" value="SUSHI"/>
    <property type="match status" value="1"/>
</dbReference>
<proteinExistence type="predicted"/>
<accession>A0A914ULV2</accession>
<keyword evidence="4" id="KW-0812">Transmembrane</keyword>
<evidence type="ECO:0000313" key="6">
    <source>
        <dbReference type="Proteomes" id="UP000887566"/>
    </source>
</evidence>
<evidence type="ECO:0000256" key="1">
    <source>
        <dbReference type="ARBA" id="ARBA00023157"/>
    </source>
</evidence>
<comment type="caution">
    <text evidence="2">Lacks conserved residue(s) required for the propagation of feature annotation.</text>
</comment>
<protein>
    <submittedName>
        <fullName evidence="7">Sushi domain-containing protein</fullName>
    </submittedName>
</protein>
<evidence type="ECO:0000256" key="2">
    <source>
        <dbReference type="PROSITE-ProRule" id="PRU00302"/>
    </source>
</evidence>
<feature type="domain" description="Sushi" evidence="5">
    <location>
        <begin position="5"/>
        <end position="64"/>
    </location>
</feature>
<evidence type="ECO:0000313" key="7">
    <source>
        <dbReference type="WBParaSite" id="PSAMB.scaffold10761size3853.g33582.t1"/>
    </source>
</evidence>
<evidence type="ECO:0000256" key="4">
    <source>
        <dbReference type="SAM" id="Phobius"/>
    </source>
</evidence>
<name>A0A914ULV2_9BILA</name>